<organism evidence="1 2">
    <name type="scientific">Acidicapsa dinghuensis</name>
    <dbReference type="NCBI Taxonomy" id="2218256"/>
    <lineage>
        <taxon>Bacteria</taxon>
        <taxon>Pseudomonadati</taxon>
        <taxon>Acidobacteriota</taxon>
        <taxon>Terriglobia</taxon>
        <taxon>Terriglobales</taxon>
        <taxon>Acidobacteriaceae</taxon>
        <taxon>Acidicapsa</taxon>
    </lineage>
</organism>
<gene>
    <name evidence="1" type="ORF">ACFPT7_21680</name>
</gene>
<evidence type="ECO:0000313" key="1">
    <source>
        <dbReference type="EMBL" id="MFC5864934.1"/>
    </source>
</evidence>
<dbReference type="EMBL" id="JBHSPH010000010">
    <property type="protein sequence ID" value="MFC5864934.1"/>
    <property type="molecule type" value="Genomic_DNA"/>
</dbReference>
<keyword evidence="2" id="KW-1185">Reference proteome</keyword>
<accession>A0ABW1EL06</accession>
<evidence type="ECO:0000313" key="2">
    <source>
        <dbReference type="Proteomes" id="UP001596091"/>
    </source>
</evidence>
<proteinExistence type="predicted"/>
<dbReference type="NCBIfam" id="TIGR03435">
    <property type="entry name" value="Soli_TIGR03435"/>
    <property type="match status" value="1"/>
</dbReference>
<dbReference type="Proteomes" id="UP001596091">
    <property type="component" value="Unassembled WGS sequence"/>
</dbReference>
<protein>
    <submittedName>
        <fullName evidence="1">TIGR03435 family protein</fullName>
    </submittedName>
</protein>
<dbReference type="InterPro" id="IPR017801">
    <property type="entry name" value="DUF3738"/>
</dbReference>
<comment type="caution">
    <text evidence="1">The sequence shown here is derived from an EMBL/GenBank/DDBJ whole genome shotgun (WGS) entry which is preliminary data.</text>
</comment>
<sequence length="260" mass="27750">MALFAIVPLAFAQKASPINSSTIPAKPLEFDVVSIKPNHTGSLAMINRTSLDSYSVENMSPRLILADAFGIRADLISGGPDWLNTDHYDLIAKVAGDDLPAYKALSKDQRGQMLRAVLADRFRLAVHASIKQLPGYTVAIAKSGFKLQPVSTDQGAGWGAGFGDINATGISISALCDLLSQLLKQTVVDQTGLTGLYSFHLQWEEDHSHVSASPDAGAPEPSGLPALPTALEEQLGLKLRSAKLPTTTLVIDHIERPSEN</sequence>
<dbReference type="RefSeq" id="WP_263332279.1">
    <property type="nucleotide sequence ID" value="NZ_JAGSYH010000001.1"/>
</dbReference>
<dbReference type="Pfam" id="PF12543">
    <property type="entry name" value="DUF3738"/>
    <property type="match status" value="1"/>
</dbReference>
<name>A0ABW1EL06_9BACT</name>
<reference evidence="2" key="1">
    <citation type="journal article" date="2019" name="Int. J. Syst. Evol. Microbiol.">
        <title>The Global Catalogue of Microorganisms (GCM) 10K type strain sequencing project: providing services to taxonomists for standard genome sequencing and annotation.</title>
        <authorList>
            <consortium name="The Broad Institute Genomics Platform"/>
            <consortium name="The Broad Institute Genome Sequencing Center for Infectious Disease"/>
            <person name="Wu L."/>
            <person name="Ma J."/>
        </authorList>
    </citation>
    <scope>NUCLEOTIDE SEQUENCE [LARGE SCALE GENOMIC DNA]</scope>
    <source>
        <strain evidence="2">JCM 4087</strain>
    </source>
</reference>